<evidence type="ECO:0000313" key="2">
    <source>
        <dbReference type="Proteomes" id="UP000030012"/>
    </source>
</evidence>
<sequence>MLSELMQNINDGINRLLYNKFNNVSDSELVKGDITNKISIEDIDLINNNLSDSIGNVVSVTLDDIRDDGDWRRYYIVTNGDIKYGISLVTELNGNNHEITCANVRTDKNFAVVASTEI</sequence>
<accession>A0A0A0I4S7</accession>
<dbReference type="RefSeq" id="WP_039255633.1">
    <property type="nucleotide sequence ID" value="NZ_JENJ01000035.1"/>
</dbReference>
<proteinExistence type="predicted"/>
<gene>
    <name evidence="1" type="ORF">Z968_08600</name>
</gene>
<reference evidence="1 2" key="1">
    <citation type="submission" date="2014-01" db="EMBL/GenBank/DDBJ databases">
        <title>Plasmidome dynamics in the species complex Clostridium novyi sensu lato converts strains of independent lineages into distinctly different pathogens.</title>
        <authorList>
            <person name="Skarin H."/>
            <person name="Segerman B."/>
        </authorList>
    </citation>
    <scope>NUCLEOTIDE SEQUENCE [LARGE SCALE GENOMIC DNA]</scope>
    <source>
        <strain evidence="1 2">4552</strain>
    </source>
</reference>
<dbReference type="AlphaFoldDB" id="A0A0A0I4S7"/>
<dbReference type="OrthoDB" id="9870608at2"/>
<name>A0A0A0I4S7_CLONO</name>
<organism evidence="1 2">
    <name type="scientific">Clostridium novyi A str. 4552</name>
    <dbReference type="NCBI Taxonomy" id="1444289"/>
    <lineage>
        <taxon>Bacteria</taxon>
        <taxon>Bacillati</taxon>
        <taxon>Bacillota</taxon>
        <taxon>Clostridia</taxon>
        <taxon>Eubacteriales</taxon>
        <taxon>Clostridiaceae</taxon>
        <taxon>Clostridium</taxon>
    </lineage>
</organism>
<dbReference type="EMBL" id="JENJ01000035">
    <property type="protein sequence ID" value="KGM95628.1"/>
    <property type="molecule type" value="Genomic_DNA"/>
</dbReference>
<protein>
    <submittedName>
        <fullName evidence="1">Uncharacterized protein</fullName>
    </submittedName>
</protein>
<evidence type="ECO:0000313" key="1">
    <source>
        <dbReference type="EMBL" id="KGM95628.1"/>
    </source>
</evidence>
<comment type="caution">
    <text evidence="1">The sequence shown here is derived from an EMBL/GenBank/DDBJ whole genome shotgun (WGS) entry which is preliminary data.</text>
</comment>
<dbReference type="Proteomes" id="UP000030012">
    <property type="component" value="Unassembled WGS sequence"/>
</dbReference>